<dbReference type="Proteomes" id="UP000824533">
    <property type="component" value="Linkage Group LG11"/>
</dbReference>
<evidence type="ECO:0000313" key="2">
    <source>
        <dbReference type="Proteomes" id="UP000824533"/>
    </source>
</evidence>
<dbReference type="EMBL" id="CM034397">
    <property type="protein sequence ID" value="KAJ0177762.1"/>
    <property type="molecule type" value="Genomic_DNA"/>
</dbReference>
<name>A0ACC1D2J8_9NEOP</name>
<proteinExistence type="predicted"/>
<reference evidence="1 2" key="1">
    <citation type="journal article" date="2021" name="Front. Genet.">
        <title>Chromosome-Level Genome Assembly Reveals Significant Gene Expansion in the Toll and IMD Signaling Pathways of Dendrolimus kikuchii.</title>
        <authorList>
            <person name="Zhou J."/>
            <person name="Wu P."/>
            <person name="Xiong Z."/>
            <person name="Liu N."/>
            <person name="Zhao N."/>
            <person name="Ji M."/>
            <person name="Qiu Y."/>
            <person name="Yang B."/>
        </authorList>
    </citation>
    <scope>NUCLEOTIDE SEQUENCE [LARGE SCALE GENOMIC DNA]</scope>
    <source>
        <strain evidence="1">Ann1</strain>
    </source>
</reference>
<protein>
    <submittedName>
        <fullName evidence="1">Uncharacterized protein</fullName>
    </submittedName>
</protein>
<sequence>MPFRLLPIVPKCCGCINDLKTAVAIIAVLGIVTSPVVSWASVRHSYVIRVSCFVTTNAARPDVIDVNLNNILSFGFGANAGLGPSCLSPVSNTTQLKAIFRAKSEPSSSQFISSIKYIGWLVLIADIVLLFSSVYLLIKLSLGADKKAAKIFMISVCVSVLLSFIYSILYISSCISVGGSFPVFEFIFTFIDLFLWIYFLIVVNSYRRQST</sequence>
<keyword evidence="2" id="KW-1185">Reference proteome</keyword>
<comment type="caution">
    <text evidence="1">The sequence shown here is derived from an EMBL/GenBank/DDBJ whole genome shotgun (WGS) entry which is preliminary data.</text>
</comment>
<organism evidence="1 2">
    <name type="scientific">Dendrolimus kikuchii</name>
    <dbReference type="NCBI Taxonomy" id="765133"/>
    <lineage>
        <taxon>Eukaryota</taxon>
        <taxon>Metazoa</taxon>
        <taxon>Ecdysozoa</taxon>
        <taxon>Arthropoda</taxon>
        <taxon>Hexapoda</taxon>
        <taxon>Insecta</taxon>
        <taxon>Pterygota</taxon>
        <taxon>Neoptera</taxon>
        <taxon>Endopterygota</taxon>
        <taxon>Lepidoptera</taxon>
        <taxon>Glossata</taxon>
        <taxon>Ditrysia</taxon>
        <taxon>Bombycoidea</taxon>
        <taxon>Lasiocampidae</taxon>
        <taxon>Dendrolimus</taxon>
    </lineage>
</organism>
<evidence type="ECO:0000313" key="1">
    <source>
        <dbReference type="EMBL" id="KAJ0177762.1"/>
    </source>
</evidence>
<accession>A0ACC1D2J8</accession>
<gene>
    <name evidence="1" type="ORF">K1T71_006635</name>
</gene>